<keyword evidence="4" id="KW-0436">Ligase</keyword>
<keyword evidence="5" id="KW-1185">Reference proteome</keyword>
<proteinExistence type="predicted"/>
<dbReference type="PANTHER" id="PTHR43272:SF33">
    <property type="entry name" value="AMP-BINDING DOMAIN-CONTAINING PROTEIN-RELATED"/>
    <property type="match status" value="1"/>
</dbReference>
<dbReference type="Gene3D" id="3.40.50.12780">
    <property type="entry name" value="N-terminal domain of ligase-like"/>
    <property type="match status" value="1"/>
</dbReference>
<dbReference type="InterPro" id="IPR020845">
    <property type="entry name" value="AMP-binding_CS"/>
</dbReference>
<accession>A0A1Y1V9P6</accession>
<dbReference type="GO" id="GO:0004467">
    <property type="term" value="F:long-chain fatty acid-CoA ligase activity"/>
    <property type="evidence" value="ECO:0007669"/>
    <property type="project" value="TreeGrafter"/>
</dbReference>
<dbReference type="GO" id="GO:0016020">
    <property type="term" value="C:membrane"/>
    <property type="evidence" value="ECO:0007669"/>
    <property type="project" value="TreeGrafter"/>
</dbReference>
<dbReference type="InterPro" id="IPR042099">
    <property type="entry name" value="ANL_N_sf"/>
</dbReference>
<dbReference type="GO" id="GO:0005524">
    <property type="term" value="F:ATP binding"/>
    <property type="evidence" value="ECO:0007669"/>
    <property type="project" value="UniProtKB-KW"/>
</dbReference>
<dbReference type="AlphaFoldDB" id="A0A1Y1V9P6"/>
<dbReference type="PANTHER" id="PTHR43272">
    <property type="entry name" value="LONG-CHAIN-FATTY-ACID--COA LIGASE"/>
    <property type="match status" value="1"/>
</dbReference>
<feature type="domain" description="AMP-dependent synthetase/ligase" evidence="3">
    <location>
        <begin position="89"/>
        <end position="503"/>
    </location>
</feature>
<keyword evidence="1" id="KW-0547">Nucleotide-binding</keyword>
<keyword evidence="2" id="KW-0067">ATP-binding</keyword>
<dbReference type="EMBL" id="MCFH01000020">
    <property type="protein sequence ID" value="ORX50681.1"/>
    <property type="molecule type" value="Genomic_DNA"/>
</dbReference>
<dbReference type="GO" id="GO:0005783">
    <property type="term" value="C:endoplasmic reticulum"/>
    <property type="evidence" value="ECO:0007669"/>
    <property type="project" value="TreeGrafter"/>
</dbReference>
<comment type="caution">
    <text evidence="4">The sequence shown here is derived from an EMBL/GenBank/DDBJ whole genome shotgun (WGS) entry which is preliminary data.</text>
</comment>
<reference evidence="4 5" key="1">
    <citation type="submission" date="2016-08" db="EMBL/GenBank/DDBJ databases">
        <title>Genomes of anaerobic fungi encode conserved fungal cellulosomes for biomass hydrolysis.</title>
        <authorList>
            <consortium name="DOE Joint Genome Institute"/>
            <person name="Haitjema C.H."/>
            <person name="Gilmore S.P."/>
            <person name="Henske J.K."/>
            <person name="Solomon K.V."/>
            <person name="De Groot R."/>
            <person name="Kuo A."/>
            <person name="Mondo S.J."/>
            <person name="Salamov A.A."/>
            <person name="Labutti K."/>
            <person name="Zhao Z."/>
            <person name="Chiniquy J."/>
            <person name="Barry K."/>
            <person name="Brewer H.M."/>
            <person name="Purvine S.O."/>
            <person name="Wright A.T."/>
            <person name="Boxma B."/>
            <person name="Van Alen T."/>
            <person name="Hackstein J.H."/>
            <person name="Baker S.E."/>
            <person name="Grigoriev I.V."/>
            <person name="O'Malley M.A."/>
        </authorList>
    </citation>
    <scope>NUCLEOTIDE SEQUENCE [LARGE SCALE GENOMIC DNA]</scope>
    <source>
        <strain evidence="5">finn</strain>
    </source>
</reference>
<gene>
    <name evidence="4" type="ORF">BCR36DRAFT_326417</name>
</gene>
<evidence type="ECO:0000313" key="4">
    <source>
        <dbReference type="EMBL" id="ORX50681.1"/>
    </source>
</evidence>
<evidence type="ECO:0000256" key="1">
    <source>
        <dbReference type="ARBA" id="ARBA00022741"/>
    </source>
</evidence>
<reference evidence="4 5" key="2">
    <citation type="submission" date="2016-08" db="EMBL/GenBank/DDBJ databases">
        <title>Pervasive Adenine N6-methylation of Active Genes in Fungi.</title>
        <authorList>
            <consortium name="DOE Joint Genome Institute"/>
            <person name="Mondo S.J."/>
            <person name="Dannebaum R.O."/>
            <person name="Kuo R.C."/>
            <person name="Labutti K."/>
            <person name="Haridas S."/>
            <person name="Kuo A."/>
            <person name="Salamov A."/>
            <person name="Ahrendt S.R."/>
            <person name="Lipzen A."/>
            <person name="Sullivan W."/>
            <person name="Andreopoulos W.B."/>
            <person name="Clum A."/>
            <person name="Lindquist E."/>
            <person name="Daum C."/>
            <person name="Ramamoorthy G.K."/>
            <person name="Gryganskyi A."/>
            <person name="Culley D."/>
            <person name="Magnuson J.K."/>
            <person name="James T.Y."/>
            <person name="O'Malley M.A."/>
            <person name="Stajich J.E."/>
            <person name="Spatafora J.W."/>
            <person name="Visel A."/>
            <person name="Grigoriev I.V."/>
        </authorList>
    </citation>
    <scope>NUCLEOTIDE SEQUENCE [LARGE SCALE GENOMIC DNA]</scope>
    <source>
        <strain evidence="5">finn</strain>
    </source>
</reference>
<dbReference type="Proteomes" id="UP000193719">
    <property type="component" value="Unassembled WGS sequence"/>
</dbReference>
<dbReference type="STRING" id="1754191.A0A1Y1V9P6"/>
<evidence type="ECO:0000259" key="3">
    <source>
        <dbReference type="Pfam" id="PF00501"/>
    </source>
</evidence>
<protein>
    <submittedName>
        <fullName evidence="4">Long-chain-fatty-acid CoA ligase</fullName>
    </submittedName>
</protein>
<dbReference type="InterPro" id="IPR000873">
    <property type="entry name" value="AMP-dep_synth/lig_dom"/>
</dbReference>
<dbReference type="SUPFAM" id="SSF56801">
    <property type="entry name" value="Acetyl-CoA synthetase-like"/>
    <property type="match status" value="1"/>
</dbReference>
<dbReference type="PROSITE" id="PS00455">
    <property type="entry name" value="AMP_BINDING"/>
    <property type="match status" value="1"/>
</dbReference>
<evidence type="ECO:0000256" key="2">
    <source>
        <dbReference type="ARBA" id="ARBA00022840"/>
    </source>
</evidence>
<evidence type="ECO:0000313" key="5">
    <source>
        <dbReference type="Proteomes" id="UP000193719"/>
    </source>
</evidence>
<dbReference type="OrthoDB" id="1700726at2759"/>
<organism evidence="4 5">
    <name type="scientific">Piromyces finnis</name>
    <dbReference type="NCBI Taxonomy" id="1754191"/>
    <lineage>
        <taxon>Eukaryota</taxon>
        <taxon>Fungi</taxon>
        <taxon>Fungi incertae sedis</taxon>
        <taxon>Chytridiomycota</taxon>
        <taxon>Chytridiomycota incertae sedis</taxon>
        <taxon>Neocallimastigomycetes</taxon>
        <taxon>Neocallimastigales</taxon>
        <taxon>Neocallimastigaceae</taxon>
        <taxon>Piromyces</taxon>
    </lineage>
</organism>
<dbReference type="Pfam" id="PF00501">
    <property type="entry name" value="AMP-binding"/>
    <property type="match status" value="1"/>
</dbReference>
<name>A0A1Y1V9P6_9FUNG</name>
<sequence>MFFFSQPDIDQETLKNQSILIKNDKKGESDIIRRNVHNGELYDHITYPYIDKETGEEKIKKICTSVDCFYNNMEIHGRDADFLGRRVNNKYEWMTFGEAEEAYINLGSAMINLYGYKPKCEFEKTLGIYMVNCPEWNIADNACLFYTIISTPLYNSFDISSLKYIIDNTNIKLVITHMEHLNNLFELKTKTNVLEHIIVCNYGLKTIPADKLEKAKELGLSLRTLDEVLNYGKEHRVEPVYITPEDVFTICYTSGTTGTPKGVILKNKSICASVHGYFENAGYNVSKNHVHYSYLPLAHVLERVISHAFQSYGLKIGFFSGSARNLTSDIGILKPNSMPSVPRVLCRIYDSIMNNVNNSGFIKKLIFNFAVSRKRSLLRKGIITRDSIWDKLVFEKVQNVVGGRMKFIICGSAPIDYNIIEFMRIVLGCQVYEGYGQTETCTVSNIQLYGDYQYQYGSNIGPPVCSCEMKLVDVPEMEYYANDEPNPRGEICTRGYNSFIGYHNNPEATAETIDSEGWVHSGDIGELLPNGTIKIIDRKKNIFKLAQGEYIAPEKIEAVINNSKFIAQSYIDGNPLSSKLVGIVVPDIENVIPEIKGENDNDSEWTLEKVCQSESARLLILQDIENICRNFGLNGYEIPKEIALISEPFSIENGLLTPTFKNKRIQIKRYYSDTINQLYEKVNN</sequence>